<dbReference type="Gene3D" id="2.60.200.40">
    <property type="match status" value="1"/>
</dbReference>
<reference evidence="1 2" key="1">
    <citation type="submission" date="2015-12" db="EMBL/GenBank/DDBJ databases">
        <title>Draft genome of the nematode, Onchocerca flexuosa.</title>
        <authorList>
            <person name="Mitreva M."/>
        </authorList>
    </citation>
    <scope>NUCLEOTIDE SEQUENCE [LARGE SCALE GENOMIC DNA]</scope>
    <source>
        <strain evidence="1">Red Deer</strain>
    </source>
</reference>
<dbReference type="EMBL" id="KZ270049">
    <property type="protein sequence ID" value="OZC06973.1"/>
    <property type="molecule type" value="Genomic_DNA"/>
</dbReference>
<sequence>MLCNTRQNYGNIFFFGFRKNDLVREKYANDHFEYQSVENFTNFKCGEANNSINNSFSDIFGSDDLVQMPALGEPIGSDWNILEGSDVPYLPCARLDDDFLYLTFIDWKNVKSRFEVSKMMCGISSCSHLTYSFLQVIPVRACRIEPLDNCGGYIAVDGEPITSGSAFQVTPTRHCTTIIGRNQRH</sequence>
<evidence type="ECO:0000313" key="1">
    <source>
        <dbReference type="EMBL" id="OZC06973.1"/>
    </source>
</evidence>
<accession>A0A238BNW4</accession>
<keyword evidence="2" id="KW-1185">Reference proteome</keyword>
<protein>
    <submittedName>
        <fullName evidence="1">Uncharacterized protein</fullName>
    </submittedName>
</protein>
<dbReference type="AlphaFoldDB" id="A0A238BNW4"/>
<dbReference type="Proteomes" id="UP000242913">
    <property type="component" value="Unassembled WGS sequence"/>
</dbReference>
<dbReference type="OrthoDB" id="3853857at2759"/>
<name>A0A238BNW4_9BILA</name>
<proteinExistence type="predicted"/>
<gene>
    <name evidence="1" type="ORF">X798_06018</name>
</gene>
<evidence type="ECO:0000313" key="2">
    <source>
        <dbReference type="Proteomes" id="UP000242913"/>
    </source>
</evidence>
<organism evidence="1 2">
    <name type="scientific">Onchocerca flexuosa</name>
    <dbReference type="NCBI Taxonomy" id="387005"/>
    <lineage>
        <taxon>Eukaryota</taxon>
        <taxon>Metazoa</taxon>
        <taxon>Ecdysozoa</taxon>
        <taxon>Nematoda</taxon>
        <taxon>Chromadorea</taxon>
        <taxon>Rhabditida</taxon>
        <taxon>Spirurina</taxon>
        <taxon>Spiruromorpha</taxon>
        <taxon>Filarioidea</taxon>
        <taxon>Onchocercidae</taxon>
        <taxon>Onchocerca</taxon>
    </lineage>
</organism>